<feature type="compositionally biased region" description="Polar residues" evidence="1">
    <location>
        <begin position="106"/>
        <end position="123"/>
    </location>
</feature>
<organism evidence="2 3">
    <name type="scientific">Protopolystoma xenopodis</name>
    <dbReference type="NCBI Taxonomy" id="117903"/>
    <lineage>
        <taxon>Eukaryota</taxon>
        <taxon>Metazoa</taxon>
        <taxon>Spiralia</taxon>
        <taxon>Lophotrochozoa</taxon>
        <taxon>Platyhelminthes</taxon>
        <taxon>Monogenea</taxon>
        <taxon>Polyopisthocotylea</taxon>
        <taxon>Polystomatidea</taxon>
        <taxon>Polystomatidae</taxon>
        <taxon>Protopolystoma</taxon>
    </lineage>
</organism>
<sequence length="123" mass="13752">MRGSPLILTESLRHSLPSNSENKQNPHTYTMQNDLEDAPGCYIHLPGWGDFQLASAFWSSLSSIENQQQSPEMPPFWRRPTEADKREAEEALAADYLDFGLDSESDLSTTDENASTGNNQGNF</sequence>
<dbReference type="Proteomes" id="UP000784294">
    <property type="component" value="Unassembled WGS sequence"/>
</dbReference>
<evidence type="ECO:0000313" key="2">
    <source>
        <dbReference type="EMBL" id="VEL35981.1"/>
    </source>
</evidence>
<protein>
    <submittedName>
        <fullName evidence="2">Uncharacterized protein</fullName>
    </submittedName>
</protein>
<feature type="region of interest" description="Disordered" evidence="1">
    <location>
        <begin position="102"/>
        <end position="123"/>
    </location>
</feature>
<evidence type="ECO:0000313" key="3">
    <source>
        <dbReference type="Proteomes" id="UP000784294"/>
    </source>
</evidence>
<dbReference type="EMBL" id="CAAALY010251143">
    <property type="protein sequence ID" value="VEL35981.1"/>
    <property type="molecule type" value="Genomic_DNA"/>
</dbReference>
<accession>A0A3S5BRB4</accession>
<dbReference type="AlphaFoldDB" id="A0A3S5BRB4"/>
<feature type="region of interest" description="Disordered" evidence="1">
    <location>
        <begin position="62"/>
        <end position="87"/>
    </location>
</feature>
<gene>
    <name evidence="2" type="ORF">PXEA_LOCUS29421</name>
</gene>
<name>A0A3S5BRB4_9PLAT</name>
<reference evidence="2" key="1">
    <citation type="submission" date="2018-11" db="EMBL/GenBank/DDBJ databases">
        <authorList>
            <consortium name="Pathogen Informatics"/>
        </authorList>
    </citation>
    <scope>NUCLEOTIDE SEQUENCE</scope>
</reference>
<evidence type="ECO:0000256" key="1">
    <source>
        <dbReference type="SAM" id="MobiDB-lite"/>
    </source>
</evidence>
<feature type="compositionally biased region" description="Polar residues" evidence="1">
    <location>
        <begin position="62"/>
        <end position="71"/>
    </location>
</feature>
<proteinExistence type="predicted"/>
<comment type="caution">
    <text evidence="2">The sequence shown here is derived from an EMBL/GenBank/DDBJ whole genome shotgun (WGS) entry which is preliminary data.</text>
</comment>
<keyword evidence="3" id="KW-1185">Reference proteome</keyword>